<dbReference type="InterPro" id="IPR011009">
    <property type="entry name" value="Kinase-like_dom_sf"/>
</dbReference>
<dbReference type="EMBL" id="PKPP01007701">
    <property type="protein sequence ID" value="PWA52661.1"/>
    <property type="molecule type" value="Genomic_DNA"/>
</dbReference>
<dbReference type="Proteomes" id="UP000245207">
    <property type="component" value="Unassembled WGS sequence"/>
</dbReference>
<organism evidence="2 3">
    <name type="scientific">Artemisia annua</name>
    <name type="common">Sweet wormwood</name>
    <dbReference type="NCBI Taxonomy" id="35608"/>
    <lineage>
        <taxon>Eukaryota</taxon>
        <taxon>Viridiplantae</taxon>
        <taxon>Streptophyta</taxon>
        <taxon>Embryophyta</taxon>
        <taxon>Tracheophyta</taxon>
        <taxon>Spermatophyta</taxon>
        <taxon>Magnoliopsida</taxon>
        <taxon>eudicotyledons</taxon>
        <taxon>Gunneridae</taxon>
        <taxon>Pentapetalae</taxon>
        <taxon>asterids</taxon>
        <taxon>campanulids</taxon>
        <taxon>Asterales</taxon>
        <taxon>Asteraceae</taxon>
        <taxon>Asteroideae</taxon>
        <taxon>Anthemideae</taxon>
        <taxon>Artemisiinae</taxon>
        <taxon>Artemisia</taxon>
    </lineage>
</organism>
<dbReference type="Gene3D" id="1.10.510.10">
    <property type="entry name" value="Transferase(Phosphotransferase) domain 1"/>
    <property type="match status" value="1"/>
</dbReference>
<evidence type="ECO:0000313" key="2">
    <source>
        <dbReference type="EMBL" id="PWA52661.1"/>
    </source>
</evidence>
<proteinExistence type="predicted"/>
<dbReference type="AlphaFoldDB" id="A0A2U1LUJ9"/>
<feature type="domain" description="Protein kinase" evidence="1">
    <location>
        <begin position="1"/>
        <end position="110"/>
    </location>
</feature>
<gene>
    <name evidence="2" type="ORF">CTI12_AA452170</name>
</gene>
<evidence type="ECO:0000259" key="1">
    <source>
        <dbReference type="PROSITE" id="PS50011"/>
    </source>
</evidence>
<comment type="caution">
    <text evidence="2">The sequence shown here is derived from an EMBL/GenBank/DDBJ whole genome shotgun (WGS) entry which is preliminary data.</text>
</comment>
<dbReference type="GO" id="GO:0004672">
    <property type="term" value="F:protein kinase activity"/>
    <property type="evidence" value="ECO:0007669"/>
    <property type="project" value="InterPro"/>
</dbReference>
<dbReference type="GO" id="GO:0005524">
    <property type="term" value="F:ATP binding"/>
    <property type="evidence" value="ECO:0007669"/>
    <property type="project" value="InterPro"/>
</dbReference>
<accession>A0A2U1LUJ9</accession>
<protein>
    <submittedName>
        <fullName evidence="2">Protein kinase-like domain-containing protein</fullName>
    </submittedName>
</protein>
<keyword evidence="2" id="KW-0418">Kinase</keyword>
<dbReference type="OrthoDB" id="4062651at2759"/>
<dbReference type="PANTHER" id="PTHR45621">
    <property type="entry name" value="OS01G0588500 PROTEIN-RELATED"/>
    <property type="match status" value="1"/>
</dbReference>
<sequence length="110" mass="12064">MNANLSDFGFARQGPQDGRTHVSTAIVVGTNGYAAPEYVQMGRLTAMIDVWRYHIFLTELITGRRPLAQKTPGNKPECMRSVCCCTGVGKLKPIVDQRLEGTLATVTDYS</sequence>
<keyword evidence="3" id="KW-1185">Reference proteome</keyword>
<reference evidence="2 3" key="1">
    <citation type="journal article" date="2018" name="Mol. Plant">
        <title>The genome of Artemisia annua provides insight into the evolution of Asteraceae family and artemisinin biosynthesis.</title>
        <authorList>
            <person name="Shen Q."/>
            <person name="Zhang L."/>
            <person name="Liao Z."/>
            <person name="Wang S."/>
            <person name="Yan T."/>
            <person name="Shi P."/>
            <person name="Liu M."/>
            <person name="Fu X."/>
            <person name="Pan Q."/>
            <person name="Wang Y."/>
            <person name="Lv Z."/>
            <person name="Lu X."/>
            <person name="Zhang F."/>
            <person name="Jiang W."/>
            <person name="Ma Y."/>
            <person name="Chen M."/>
            <person name="Hao X."/>
            <person name="Li L."/>
            <person name="Tang Y."/>
            <person name="Lv G."/>
            <person name="Zhou Y."/>
            <person name="Sun X."/>
            <person name="Brodelius P.E."/>
            <person name="Rose J.K.C."/>
            <person name="Tang K."/>
        </authorList>
    </citation>
    <scope>NUCLEOTIDE SEQUENCE [LARGE SCALE GENOMIC DNA]</scope>
    <source>
        <strain evidence="3">cv. Huhao1</strain>
        <tissue evidence="2">Leaf</tissue>
    </source>
</reference>
<dbReference type="PROSITE" id="PS50011">
    <property type="entry name" value="PROTEIN_KINASE_DOM"/>
    <property type="match status" value="1"/>
</dbReference>
<name>A0A2U1LUJ9_ARTAN</name>
<dbReference type="STRING" id="35608.A0A2U1LUJ9"/>
<keyword evidence="2" id="KW-0808">Transferase</keyword>
<dbReference type="Pfam" id="PF00069">
    <property type="entry name" value="Pkinase"/>
    <property type="match status" value="1"/>
</dbReference>
<evidence type="ECO:0000313" key="3">
    <source>
        <dbReference type="Proteomes" id="UP000245207"/>
    </source>
</evidence>
<dbReference type="InterPro" id="IPR050823">
    <property type="entry name" value="Plant_Ser_Thr_Prot_Kinase"/>
</dbReference>
<dbReference type="InterPro" id="IPR000719">
    <property type="entry name" value="Prot_kinase_dom"/>
</dbReference>
<dbReference type="SUPFAM" id="SSF56112">
    <property type="entry name" value="Protein kinase-like (PK-like)"/>
    <property type="match status" value="1"/>
</dbReference>